<keyword evidence="1" id="KW-0472">Membrane</keyword>
<evidence type="ECO:0008006" key="4">
    <source>
        <dbReference type="Google" id="ProtNLM"/>
    </source>
</evidence>
<proteinExistence type="predicted"/>
<gene>
    <name evidence="2" type="ORF">Gogos_001775</name>
</gene>
<reference evidence="2 3" key="1">
    <citation type="journal article" date="2019" name="Genome Biol. Evol.">
        <title>Insights into the evolution of the New World diploid cottons (Gossypium, subgenus Houzingenia) based on genome sequencing.</title>
        <authorList>
            <person name="Grover C.E."/>
            <person name="Arick M.A. 2nd"/>
            <person name="Thrash A."/>
            <person name="Conover J.L."/>
            <person name="Sanders W.S."/>
            <person name="Peterson D.G."/>
            <person name="Frelichowski J.E."/>
            <person name="Scheffler J.A."/>
            <person name="Scheffler B.E."/>
            <person name="Wendel J.F."/>
        </authorList>
    </citation>
    <scope>NUCLEOTIDE SEQUENCE [LARGE SCALE GENOMIC DNA]</scope>
    <source>
        <strain evidence="2">5</strain>
        <tissue evidence="2">Leaf</tissue>
    </source>
</reference>
<organism evidence="2 3">
    <name type="scientific">Gossypium gossypioides</name>
    <name type="common">Mexican cotton</name>
    <name type="synonym">Selera gossypioides</name>
    <dbReference type="NCBI Taxonomy" id="34282"/>
    <lineage>
        <taxon>Eukaryota</taxon>
        <taxon>Viridiplantae</taxon>
        <taxon>Streptophyta</taxon>
        <taxon>Embryophyta</taxon>
        <taxon>Tracheophyta</taxon>
        <taxon>Spermatophyta</taxon>
        <taxon>Magnoliopsida</taxon>
        <taxon>eudicotyledons</taxon>
        <taxon>Gunneridae</taxon>
        <taxon>Pentapetalae</taxon>
        <taxon>rosids</taxon>
        <taxon>malvids</taxon>
        <taxon>Malvales</taxon>
        <taxon>Malvaceae</taxon>
        <taxon>Malvoideae</taxon>
        <taxon>Gossypium</taxon>
    </lineage>
</organism>
<evidence type="ECO:0000313" key="3">
    <source>
        <dbReference type="Proteomes" id="UP000593579"/>
    </source>
</evidence>
<keyword evidence="1" id="KW-1133">Transmembrane helix</keyword>
<dbReference type="EMBL" id="JABEZY010000012">
    <property type="protein sequence ID" value="MBA0750361.1"/>
    <property type="molecule type" value="Genomic_DNA"/>
</dbReference>
<accession>A0A7J9CPN2</accession>
<dbReference type="Proteomes" id="UP000593579">
    <property type="component" value="Unassembled WGS sequence"/>
</dbReference>
<sequence>MLLGPNGCGKSTPLKILVAATAFPLKLFFYAAAFIMCMCYLNDCILFNDPFRAFWLFRHVNILENLSLNDFADQQYGYEQSFILVVDF</sequence>
<name>A0A7J9CPN2_GOSGO</name>
<keyword evidence="1" id="KW-0812">Transmembrane</keyword>
<dbReference type="AlphaFoldDB" id="A0A7J9CPN2"/>
<keyword evidence="3" id="KW-1185">Reference proteome</keyword>
<protein>
    <recommendedName>
        <fullName evidence="4">ABC transporter domain-containing protein</fullName>
    </recommendedName>
</protein>
<comment type="caution">
    <text evidence="2">The sequence shown here is derived from an EMBL/GenBank/DDBJ whole genome shotgun (WGS) entry which is preliminary data.</text>
</comment>
<evidence type="ECO:0000256" key="1">
    <source>
        <dbReference type="SAM" id="Phobius"/>
    </source>
</evidence>
<feature type="transmembrane region" description="Helical" evidence="1">
    <location>
        <begin position="27"/>
        <end position="48"/>
    </location>
</feature>
<evidence type="ECO:0000313" key="2">
    <source>
        <dbReference type="EMBL" id="MBA0750361.1"/>
    </source>
</evidence>